<keyword evidence="1" id="KW-1133">Transmembrane helix</keyword>
<proteinExistence type="predicted"/>
<keyword evidence="3" id="KW-1185">Reference proteome</keyword>
<sequence>MSPSHHSPRGFSIIEAMAAMAVFVIGVVGVMQMNVLASQQNNLARHQTLASKIARDVADSFERLPYNHPIFLPTTSLQPTDADFSNPTVPDGLWRLEDAIALAGVRPMLGAADAIIQSEGGGDFFEVTWRSQRVENPSQAGVFDSRRIAIMVRYPTPGGFRQVTVWTVKYDPAAVTLDPDAVLEI</sequence>
<dbReference type="Pfam" id="PF07963">
    <property type="entry name" value="N_methyl"/>
    <property type="match status" value="1"/>
</dbReference>
<dbReference type="InterPro" id="IPR012902">
    <property type="entry name" value="N_methyl_site"/>
</dbReference>
<organism evidence="2 3">
    <name type="scientific">Hyalangium rubrum</name>
    <dbReference type="NCBI Taxonomy" id="3103134"/>
    <lineage>
        <taxon>Bacteria</taxon>
        <taxon>Pseudomonadati</taxon>
        <taxon>Myxococcota</taxon>
        <taxon>Myxococcia</taxon>
        <taxon>Myxococcales</taxon>
        <taxon>Cystobacterineae</taxon>
        <taxon>Archangiaceae</taxon>
        <taxon>Hyalangium</taxon>
    </lineage>
</organism>
<accession>A0ABU5HES7</accession>
<dbReference type="EMBL" id="JAXIVS010000017">
    <property type="protein sequence ID" value="MDY7231977.1"/>
    <property type="molecule type" value="Genomic_DNA"/>
</dbReference>
<evidence type="ECO:0000313" key="2">
    <source>
        <dbReference type="EMBL" id="MDY7231977.1"/>
    </source>
</evidence>
<feature type="transmembrane region" description="Helical" evidence="1">
    <location>
        <begin position="12"/>
        <end position="31"/>
    </location>
</feature>
<name>A0ABU5HES7_9BACT</name>
<dbReference type="Proteomes" id="UP001291309">
    <property type="component" value="Unassembled WGS sequence"/>
</dbReference>
<keyword evidence="1" id="KW-0812">Transmembrane</keyword>
<evidence type="ECO:0000256" key="1">
    <source>
        <dbReference type="SAM" id="Phobius"/>
    </source>
</evidence>
<evidence type="ECO:0000313" key="3">
    <source>
        <dbReference type="Proteomes" id="UP001291309"/>
    </source>
</evidence>
<comment type="caution">
    <text evidence="2">The sequence shown here is derived from an EMBL/GenBank/DDBJ whole genome shotgun (WGS) entry which is preliminary data.</text>
</comment>
<dbReference type="RefSeq" id="WP_321550692.1">
    <property type="nucleotide sequence ID" value="NZ_JAXIVS010000017.1"/>
</dbReference>
<keyword evidence="1" id="KW-0472">Membrane</keyword>
<reference evidence="2 3" key="1">
    <citation type="submission" date="2023-12" db="EMBL/GenBank/DDBJ databases">
        <title>the genome sequence of Hyalangium sp. s54d21.</title>
        <authorList>
            <person name="Zhang X."/>
        </authorList>
    </citation>
    <scope>NUCLEOTIDE SEQUENCE [LARGE SCALE GENOMIC DNA]</scope>
    <source>
        <strain evidence="3">s54d21</strain>
    </source>
</reference>
<gene>
    <name evidence="2" type="ORF">SYV04_36655</name>
</gene>
<protein>
    <submittedName>
        <fullName evidence="2">Prepilin-type N-terminal cleavage/methylation domain-containing protein</fullName>
    </submittedName>
</protein>